<dbReference type="SMART" id="SM00855">
    <property type="entry name" value="PGAM"/>
    <property type="match status" value="1"/>
</dbReference>
<proteinExistence type="predicted"/>
<dbReference type="Gene3D" id="3.40.50.1240">
    <property type="entry name" value="Phosphoglycerate mutase-like"/>
    <property type="match status" value="1"/>
</dbReference>
<dbReference type="GO" id="GO:0005737">
    <property type="term" value="C:cytoplasm"/>
    <property type="evidence" value="ECO:0007669"/>
    <property type="project" value="TreeGrafter"/>
</dbReference>
<name>A0A4P6ULE1_9BURK</name>
<dbReference type="AlphaFoldDB" id="A0A4P6ULE1"/>
<protein>
    <submittedName>
        <fullName evidence="1">Phosphoglycerate kinase</fullName>
    </submittedName>
</protein>
<dbReference type="InterPro" id="IPR029033">
    <property type="entry name" value="His_PPase_superfam"/>
</dbReference>
<dbReference type="RefSeq" id="WP_131280362.1">
    <property type="nucleotide sequence ID" value="NZ_CP031395.1"/>
</dbReference>
<accession>A0A4P6ULE1</accession>
<dbReference type="PANTHER" id="PTHR48100">
    <property type="entry name" value="BROAD-SPECIFICITY PHOSPHATASE YOR283W-RELATED"/>
    <property type="match status" value="1"/>
</dbReference>
<dbReference type="GO" id="GO:0016791">
    <property type="term" value="F:phosphatase activity"/>
    <property type="evidence" value="ECO:0007669"/>
    <property type="project" value="TreeGrafter"/>
</dbReference>
<evidence type="ECO:0000313" key="2">
    <source>
        <dbReference type="Proteomes" id="UP000292939"/>
    </source>
</evidence>
<dbReference type="InterPro" id="IPR013078">
    <property type="entry name" value="His_Pase_superF_clade-1"/>
</dbReference>
<dbReference type="GO" id="GO:0016301">
    <property type="term" value="F:kinase activity"/>
    <property type="evidence" value="ECO:0007669"/>
    <property type="project" value="UniProtKB-KW"/>
</dbReference>
<dbReference type="InterPro" id="IPR050275">
    <property type="entry name" value="PGM_Phosphatase"/>
</dbReference>
<dbReference type="EMBL" id="CP031395">
    <property type="protein sequence ID" value="QBK05354.1"/>
    <property type="molecule type" value="Genomic_DNA"/>
</dbReference>
<dbReference type="Proteomes" id="UP000292939">
    <property type="component" value="Chromosome"/>
</dbReference>
<keyword evidence="1" id="KW-0418">Kinase</keyword>
<dbReference type="KEGG" id="hgr:DW355_11895"/>
<dbReference type="OrthoDB" id="5296884at2"/>
<dbReference type="CDD" id="cd07067">
    <property type="entry name" value="HP_PGM_like"/>
    <property type="match status" value="1"/>
</dbReference>
<keyword evidence="1" id="KW-0808">Transferase</keyword>
<sequence length="181" mass="20060">MKLWLVRHAQPLIAPGVCYGASDIEADGERTADCAVRLAAELPRGLTVHSSPLRRCLQLAQALCALRPDLQLRQDPRLREMDFGQWEGVRWDDIPRAAYEAWTADFGVERFGGQESVNELMARVAAAREAFRAAGQDAIWVTHGGVLRALALLDQGLSRLDRADQWPASVAGWGEWQSITL</sequence>
<organism evidence="1 2">
    <name type="scientific">Hylemonella gracilis</name>
    <dbReference type="NCBI Taxonomy" id="80880"/>
    <lineage>
        <taxon>Bacteria</taxon>
        <taxon>Pseudomonadati</taxon>
        <taxon>Pseudomonadota</taxon>
        <taxon>Betaproteobacteria</taxon>
        <taxon>Burkholderiales</taxon>
        <taxon>Comamonadaceae</taxon>
        <taxon>Hylemonella</taxon>
    </lineage>
</organism>
<dbReference type="PANTHER" id="PTHR48100:SF1">
    <property type="entry name" value="HISTIDINE PHOSPHATASE FAMILY PROTEIN-RELATED"/>
    <property type="match status" value="1"/>
</dbReference>
<dbReference type="SUPFAM" id="SSF53254">
    <property type="entry name" value="Phosphoglycerate mutase-like"/>
    <property type="match status" value="1"/>
</dbReference>
<evidence type="ECO:0000313" key="1">
    <source>
        <dbReference type="EMBL" id="QBK05354.1"/>
    </source>
</evidence>
<dbReference type="Pfam" id="PF00300">
    <property type="entry name" value="His_Phos_1"/>
    <property type="match status" value="1"/>
</dbReference>
<gene>
    <name evidence="1" type="ORF">DW355_11895</name>
</gene>
<reference evidence="1 2" key="1">
    <citation type="submission" date="2018-07" db="EMBL/GenBank/DDBJ databases">
        <title>Exploring interactions and the metabolic potential of the ultra-small soil bacteria Hylemonella gracilis.</title>
        <authorList>
            <person name="Tyc O."/>
            <person name="Kulkarni P."/>
            <person name="Gawehns F."/>
            <person name="Hundscheid M."/>
            <person name="Zweers H."/>
            <person name="Garbeva P."/>
        </authorList>
    </citation>
    <scope>NUCLEOTIDE SEQUENCE [LARGE SCALE GENOMIC DNA]</scope>
    <source>
        <strain evidence="1 2">NS1</strain>
    </source>
</reference>